<evidence type="ECO:0000313" key="1">
    <source>
        <dbReference type="EMBL" id="MFL9844754.1"/>
    </source>
</evidence>
<evidence type="ECO:0000313" key="2">
    <source>
        <dbReference type="Proteomes" id="UP001629156"/>
    </source>
</evidence>
<organism evidence="1 2">
    <name type="scientific">Flavobacterium rhizosphaerae</name>
    <dbReference type="NCBI Taxonomy" id="3163298"/>
    <lineage>
        <taxon>Bacteria</taxon>
        <taxon>Pseudomonadati</taxon>
        <taxon>Bacteroidota</taxon>
        <taxon>Flavobacteriia</taxon>
        <taxon>Flavobacteriales</taxon>
        <taxon>Flavobacteriaceae</taxon>
        <taxon>Flavobacterium</taxon>
    </lineage>
</organism>
<sequence>MAEGTEHLDEILEGRFIRRVLTDYSNDVNLAQVQYIGSHNFSNADWISDRTFDVQENALQYSQKLKHRFVDMKFIGQGEARHKKKAHPIYNRIMWGHYNNIVRELAYGFTEAVKEDLRKLEG</sequence>
<reference evidence="1 2" key="1">
    <citation type="submission" date="2024-06" db="EMBL/GenBank/DDBJ databases">
        <authorList>
            <person name="Kaempfer P."/>
            <person name="Viver T."/>
        </authorList>
    </citation>
    <scope>NUCLEOTIDE SEQUENCE [LARGE SCALE GENOMIC DNA]</scope>
    <source>
        <strain evidence="1 2">ST-119</strain>
    </source>
</reference>
<protein>
    <submittedName>
        <fullName evidence="1">Uncharacterized protein</fullName>
    </submittedName>
</protein>
<dbReference type="EMBL" id="JBELPZ010000009">
    <property type="protein sequence ID" value="MFL9844754.1"/>
    <property type="molecule type" value="Genomic_DNA"/>
</dbReference>
<dbReference type="RefSeq" id="WP_408085011.1">
    <property type="nucleotide sequence ID" value="NZ_JBELPZ010000009.1"/>
</dbReference>
<name>A0ABW8YWQ8_9FLAO</name>
<gene>
    <name evidence="1" type="ORF">ABS766_10030</name>
</gene>
<dbReference type="Proteomes" id="UP001629156">
    <property type="component" value="Unassembled WGS sequence"/>
</dbReference>
<keyword evidence="2" id="KW-1185">Reference proteome</keyword>
<comment type="caution">
    <text evidence="1">The sequence shown here is derived from an EMBL/GenBank/DDBJ whole genome shotgun (WGS) entry which is preliminary data.</text>
</comment>
<accession>A0ABW8YWQ8</accession>
<proteinExistence type="predicted"/>